<accession>A0A291AU28</accession>
<dbReference type="Pfam" id="PF10049">
    <property type="entry name" value="DUF2283"/>
    <property type="match status" value="1"/>
</dbReference>
<dbReference type="PANTHER" id="PTHR37029">
    <property type="entry name" value="SSR1768 PROTEIN"/>
    <property type="match status" value="1"/>
</dbReference>
<evidence type="ECO:0000313" key="2">
    <source>
        <dbReference type="Proteomes" id="UP000204584"/>
    </source>
</evidence>
<evidence type="ECO:0000313" key="1">
    <source>
        <dbReference type="EMBL" id="ATE82288.1"/>
    </source>
</evidence>
<sequence>MSQANSTPLSSVAASVKVVGRGVDWDDVVLRYSPSVDAIVIDLTPAESVIDNTVPLDAPLDTFLDVDTAGKAVHIEFLDASDVFACHFYDRSDDVDGHGYAFGSRYPFSPLMQGPPLRPLEWRAKYESDRLTVSFVRNADQRAVAVADMGEGILMHTDSAGRIVALSIADAIKTVHRQGRS</sequence>
<proteinExistence type="predicted"/>
<dbReference type="PANTHER" id="PTHR37029:SF1">
    <property type="entry name" value="SSR1768 PROTEIN"/>
    <property type="match status" value="1"/>
</dbReference>
<dbReference type="RefSeq" id="YP_009430127.1">
    <property type="nucleotide sequence ID" value="NC_022098.1"/>
</dbReference>
<dbReference type="EMBL" id="KC977571">
    <property type="protein sequence ID" value="ATE82288.1"/>
    <property type="molecule type" value="Genomic_DNA"/>
</dbReference>
<dbReference type="KEGG" id="vg:34568378"/>
<gene>
    <name evidence="1" type="ORF">psal_cds_1154</name>
</gene>
<dbReference type="InterPro" id="IPR019270">
    <property type="entry name" value="DUF2283"/>
</dbReference>
<protein>
    <submittedName>
        <fullName evidence="1">Uncharacterized protein</fullName>
    </submittedName>
</protein>
<reference evidence="1 2" key="1">
    <citation type="journal article" date="2013" name="Science">
        <title>Pandoraviruses: amoeba viruses with genomes up to 2.5 Mb reaching that of parasitic eukaryotes.</title>
        <authorList>
            <person name="Philippe N."/>
            <person name="Legendre M."/>
            <person name="Doutre G."/>
            <person name="Coute Y."/>
            <person name="Poirot O."/>
            <person name="Lescot M."/>
            <person name="Arslan D."/>
            <person name="Seltzer V."/>
            <person name="Bertaux L."/>
            <person name="Bruley C."/>
            <person name="Garin J."/>
            <person name="Claverie J.M."/>
            <person name="Abergel C."/>
        </authorList>
    </citation>
    <scope>NUCLEOTIDE SEQUENCE [LARGE SCALE GENOMIC DNA]</scope>
</reference>
<dbReference type="Proteomes" id="UP000204584">
    <property type="component" value="Segment"/>
</dbReference>
<keyword evidence="2" id="KW-1185">Reference proteome</keyword>
<dbReference type="GeneID" id="34568378"/>
<organism evidence="1 2">
    <name type="scientific">Pandoravirus salinus</name>
    <dbReference type="NCBI Taxonomy" id="1349410"/>
    <lineage>
        <taxon>Viruses</taxon>
        <taxon>Pandoravirus</taxon>
    </lineage>
</organism>
<name>A0A291AU28_9VIRU</name>